<dbReference type="EMBL" id="GBXM01066959">
    <property type="protein sequence ID" value="JAH41618.1"/>
    <property type="molecule type" value="Transcribed_RNA"/>
</dbReference>
<name>A0A0E9SM60_ANGAN</name>
<protein>
    <submittedName>
        <fullName evidence="1">Uncharacterized protein</fullName>
    </submittedName>
</protein>
<evidence type="ECO:0000313" key="1">
    <source>
        <dbReference type="EMBL" id="JAH41618.1"/>
    </source>
</evidence>
<dbReference type="AlphaFoldDB" id="A0A0E9SM60"/>
<sequence length="41" mass="5019">MMLMYWIMLYRAMNLNTQKEVMRAALPSPEEKRQLVSHFPY</sequence>
<accession>A0A0E9SM60</accession>
<proteinExistence type="predicted"/>
<reference evidence="1" key="2">
    <citation type="journal article" date="2015" name="Fish Shellfish Immunol.">
        <title>Early steps in the European eel (Anguilla anguilla)-Vibrio vulnificus interaction in the gills: Role of the RtxA13 toxin.</title>
        <authorList>
            <person name="Callol A."/>
            <person name="Pajuelo D."/>
            <person name="Ebbesson L."/>
            <person name="Teles M."/>
            <person name="MacKenzie S."/>
            <person name="Amaro C."/>
        </authorList>
    </citation>
    <scope>NUCLEOTIDE SEQUENCE</scope>
</reference>
<reference evidence="1" key="1">
    <citation type="submission" date="2014-11" db="EMBL/GenBank/DDBJ databases">
        <authorList>
            <person name="Amaro Gonzalez C."/>
        </authorList>
    </citation>
    <scope>NUCLEOTIDE SEQUENCE</scope>
</reference>
<organism evidence="1">
    <name type="scientific">Anguilla anguilla</name>
    <name type="common">European freshwater eel</name>
    <name type="synonym">Muraena anguilla</name>
    <dbReference type="NCBI Taxonomy" id="7936"/>
    <lineage>
        <taxon>Eukaryota</taxon>
        <taxon>Metazoa</taxon>
        <taxon>Chordata</taxon>
        <taxon>Craniata</taxon>
        <taxon>Vertebrata</taxon>
        <taxon>Euteleostomi</taxon>
        <taxon>Actinopterygii</taxon>
        <taxon>Neopterygii</taxon>
        <taxon>Teleostei</taxon>
        <taxon>Anguilliformes</taxon>
        <taxon>Anguillidae</taxon>
        <taxon>Anguilla</taxon>
    </lineage>
</organism>